<feature type="binding site" evidence="9">
    <location>
        <position position="215"/>
    </location>
    <ligand>
        <name>Mg(2+)</name>
        <dbReference type="ChEBI" id="CHEBI:18420"/>
        <label>1</label>
        <note>catalytic</note>
    </ligand>
</feature>
<keyword evidence="6 9" id="KW-0479">Metal-binding</keyword>
<evidence type="ECO:0000256" key="10">
    <source>
        <dbReference type="RuleBase" id="RU364068"/>
    </source>
</evidence>
<organism evidence="11 12">
    <name type="scientific">Methyloceanibacter superfactus</name>
    <dbReference type="NCBI Taxonomy" id="1774969"/>
    <lineage>
        <taxon>Bacteria</taxon>
        <taxon>Pseudomonadati</taxon>
        <taxon>Pseudomonadota</taxon>
        <taxon>Alphaproteobacteria</taxon>
        <taxon>Hyphomicrobiales</taxon>
        <taxon>Hyphomicrobiaceae</taxon>
        <taxon>Methyloceanibacter</taxon>
    </lineage>
</organism>
<dbReference type="OrthoDB" id="9785695at2"/>
<dbReference type="CDD" id="cd01639">
    <property type="entry name" value="IMPase"/>
    <property type="match status" value="1"/>
</dbReference>
<name>A0A1E3VT45_9HYPH</name>
<comment type="caution">
    <text evidence="11">The sequence shown here is derived from an EMBL/GenBank/DDBJ whole genome shotgun (WGS) entry which is preliminary data.</text>
</comment>
<reference evidence="11 12" key="1">
    <citation type="journal article" date="2016" name="Environ. Microbiol.">
        <title>New Methyloceanibacter diversity from North Sea sediments includes methanotroph containing solely the soluble methane monooxygenase.</title>
        <authorList>
            <person name="Vekeman B."/>
            <person name="Kerckhof F.M."/>
            <person name="Cremers G."/>
            <person name="de Vos P."/>
            <person name="Vandamme P."/>
            <person name="Boon N."/>
            <person name="Op den Camp H.J."/>
            <person name="Heylen K."/>
        </authorList>
    </citation>
    <scope>NUCLEOTIDE SEQUENCE [LARGE SCALE GENOMIC DNA]</scope>
    <source>
        <strain evidence="11 12">R-67175</strain>
    </source>
</reference>
<sequence length="280" mass="29504">MPASALMNVMVTAARKAGRSLARDFGEVEALQVSLKGPANFVSAADHRAEEILYAELSRARPGYGLLMEERGEIKGDDATHRWIVDPLDGTTNFLHGIPLFAVSIGLERDGEMVAGLVYNPATDETFTAEKGKGAISTTARRLRVAARSELATSVIGTGIPHTGRPGHDLFLKELRAVMAASAGIRRTGSAALDLAWTAAGRFDGFWERGLRAWDIAAGIVILREAGAYVCDGDGKENMLAQGGIIAGNETIQAKLLKLLKAAGASDAPPTAAAKPALTK</sequence>
<feature type="binding site" evidence="9">
    <location>
        <position position="86"/>
    </location>
    <ligand>
        <name>Mg(2+)</name>
        <dbReference type="ChEBI" id="CHEBI:18420"/>
        <label>1</label>
        <note>catalytic</note>
    </ligand>
</feature>
<comment type="catalytic activity">
    <reaction evidence="1 10">
        <text>a myo-inositol phosphate + H2O = myo-inositol + phosphate</text>
        <dbReference type="Rhea" id="RHEA:24056"/>
        <dbReference type="ChEBI" id="CHEBI:15377"/>
        <dbReference type="ChEBI" id="CHEBI:17268"/>
        <dbReference type="ChEBI" id="CHEBI:43474"/>
        <dbReference type="ChEBI" id="CHEBI:84139"/>
        <dbReference type="EC" id="3.1.3.25"/>
    </reaction>
</comment>
<dbReference type="Pfam" id="PF00459">
    <property type="entry name" value="Inositol_P"/>
    <property type="match status" value="1"/>
</dbReference>
<accession>A0A1E3VT45</accession>
<keyword evidence="12" id="KW-1185">Reference proteome</keyword>
<dbReference type="InterPro" id="IPR020550">
    <property type="entry name" value="Inositol_monophosphatase_CS"/>
</dbReference>
<evidence type="ECO:0000256" key="3">
    <source>
        <dbReference type="ARBA" id="ARBA00009759"/>
    </source>
</evidence>
<evidence type="ECO:0000313" key="11">
    <source>
        <dbReference type="EMBL" id="ODR96708.1"/>
    </source>
</evidence>
<dbReference type="PANTHER" id="PTHR20854">
    <property type="entry name" value="INOSITOL MONOPHOSPHATASE"/>
    <property type="match status" value="1"/>
</dbReference>
<evidence type="ECO:0000313" key="12">
    <source>
        <dbReference type="Proteomes" id="UP000094472"/>
    </source>
</evidence>
<dbReference type="PROSITE" id="PS00629">
    <property type="entry name" value="IMP_1"/>
    <property type="match status" value="1"/>
</dbReference>
<comment type="cofactor">
    <cofactor evidence="2 9 10">
        <name>Mg(2+)</name>
        <dbReference type="ChEBI" id="CHEBI:18420"/>
    </cofactor>
</comment>
<keyword evidence="7 10" id="KW-0378">Hydrolase</keyword>
<evidence type="ECO:0000256" key="1">
    <source>
        <dbReference type="ARBA" id="ARBA00001033"/>
    </source>
</evidence>
<evidence type="ECO:0000256" key="6">
    <source>
        <dbReference type="ARBA" id="ARBA00022723"/>
    </source>
</evidence>
<dbReference type="Gene3D" id="3.40.190.80">
    <property type="match status" value="1"/>
</dbReference>
<dbReference type="AlphaFoldDB" id="A0A1E3VT45"/>
<dbReference type="GO" id="GO:0007165">
    <property type="term" value="P:signal transduction"/>
    <property type="evidence" value="ECO:0007669"/>
    <property type="project" value="TreeGrafter"/>
</dbReference>
<dbReference type="FunFam" id="3.40.190.80:FF:000020">
    <property type="entry name" value="Fructose-1,6-bisphosphatase/inositol-1-monophosphatase"/>
    <property type="match status" value="1"/>
</dbReference>
<dbReference type="PRINTS" id="PR00377">
    <property type="entry name" value="IMPHPHTASES"/>
</dbReference>
<feature type="binding site" evidence="9">
    <location>
        <position position="69"/>
    </location>
    <ligand>
        <name>Mg(2+)</name>
        <dbReference type="ChEBI" id="CHEBI:18420"/>
        <label>1</label>
        <note>catalytic</note>
    </ligand>
</feature>
<comment type="similarity">
    <text evidence="3 10">Belongs to the inositol monophosphatase superfamily.</text>
</comment>
<evidence type="ECO:0000256" key="5">
    <source>
        <dbReference type="ARBA" id="ARBA00019784"/>
    </source>
</evidence>
<dbReference type="GO" id="GO:0008934">
    <property type="term" value="F:inositol monophosphate 1-phosphatase activity"/>
    <property type="evidence" value="ECO:0007669"/>
    <property type="project" value="InterPro"/>
</dbReference>
<evidence type="ECO:0000256" key="8">
    <source>
        <dbReference type="ARBA" id="ARBA00022842"/>
    </source>
</evidence>
<feature type="binding site" evidence="9">
    <location>
        <position position="88"/>
    </location>
    <ligand>
        <name>Mg(2+)</name>
        <dbReference type="ChEBI" id="CHEBI:18420"/>
        <label>1</label>
        <note>catalytic</note>
    </ligand>
</feature>
<dbReference type="PROSITE" id="PS00630">
    <property type="entry name" value="IMP_2"/>
    <property type="match status" value="1"/>
</dbReference>
<feature type="binding site" evidence="9">
    <location>
        <position position="89"/>
    </location>
    <ligand>
        <name>Mg(2+)</name>
        <dbReference type="ChEBI" id="CHEBI:18420"/>
        <label>1</label>
        <note>catalytic</note>
    </ligand>
</feature>
<gene>
    <name evidence="11" type="ORF">AUC69_14015</name>
</gene>
<dbReference type="PANTHER" id="PTHR20854:SF4">
    <property type="entry name" value="INOSITOL-1-MONOPHOSPHATASE-RELATED"/>
    <property type="match status" value="1"/>
</dbReference>
<dbReference type="Proteomes" id="UP000094472">
    <property type="component" value="Unassembled WGS sequence"/>
</dbReference>
<dbReference type="GO" id="GO:0046872">
    <property type="term" value="F:metal ion binding"/>
    <property type="evidence" value="ECO:0007669"/>
    <property type="project" value="UniProtKB-KW"/>
</dbReference>
<dbReference type="InterPro" id="IPR020583">
    <property type="entry name" value="Inositol_monoP_metal-BS"/>
</dbReference>
<dbReference type="InterPro" id="IPR022337">
    <property type="entry name" value="Inositol_monophosphatase_SuhB"/>
</dbReference>
<evidence type="ECO:0000256" key="4">
    <source>
        <dbReference type="ARBA" id="ARBA00013106"/>
    </source>
</evidence>
<dbReference type="FunFam" id="3.30.540.10:FF:000003">
    <property type="entry name" value="Inositol-1-monophosphatase"/>
    <property type="match status" value="1"/>
</dbReference>
<dbReference type="InterPro" id="IPR000760">
    <property type="entry name" value="Inositol_monophosphatase-like"/>
</dbReference>
<dbReference type="InterPro" id="IPR033942">
    <property type="entry name" value="IMPase"/>
</dbReference>
<keyword evidence="8 9" id="KW-0460">Magnesium</keyword>
<dbReference type="PRINTS" id="PR01959">
    <property type="entry name" value="SBIMPHPHTASE"/>
</dbReference>
<dbReference type="Gene3D" id="3.30.540.10">
    <property type="entry name" value="Fructose-1,6-Bisphosphatase, subunit A, domain 1"/>
    <property type="match status" value="1"/>
</dbReference>
<dbReference type="RefSeq" id="WP_069442222.1">
    <property type="nucleotide sequence ID" value="NZ_LPWF01000028.1"/>
</dbReference>
<dbReference type="EMBL" id="LPWF01000028">
    <property type="protein sequence ID" value="ODR96708.1"/>
    <property type="molecule type" value="Genomic_DNA"/>
</dbReference>
<dbReference type="STRING" id="1774969.AUC69_14015"/>
<evidence type="ECO:0000256" key="7">
    <source>
        <dbReference type="ARBA" id="ARBA00022801"/>
    </source>
</evidence>
<dbReference type="GO" id="GO:0046854">
    <property type="term" value="P:phosphatidylinositol phosphate biosynthetic process"/>
    <property type="evidence" value="ECO:0007669"/>
    <property type="project" value="InterPro"/>
</dbReference>
<proteinExistence type="inferred from homology"/>
<protein>
    <recommendedName>
        <fullName evidence="5 10">Inositol-1-monophosphatase</fullName>
        <ecNumber evidence="4 10">3.1.3.25</ecNumber>
    </recommendedName>
</protein>
<dbReference type="GO" id="GO:0006020">
    <property type="term" value="P:inositol metabolic process"/>
    <property type="evidence" value="ECO:0007669"/>
    <property type="project" value="TreeGrafter"/>
</dbReference>
<evidence type="ECO:0000256" key="9">
    <source>
        <dbReference type="PIRSR" id="PIRSR600760-2"/>
    </source>
</evidence>
<dbReference type="SUPFAM" id="SSF56655">
    <property type="entry name" value="Carbohydrate phosphatase"/>
    <property type="match status" value="1"/>
</dbReference>
<evidence type="ECO:0000256" key="2">
    <source>
        <dbReference type="ARBA" id="ARBA00001946"/>
    </source>
</evidence>
<dbReference type="EC" id="3.1.3.25" evidence="4 10"/>